<dbReference type="PANTHER" id="PTHR45653">
    <property type="entry name" value="DEDICATOR OF CYTOKINESIS"/>
    <property type="match status" value="1"/>
</dbReference>
<organism evidence="4 5">
    <name type="scientific">Seriola dumerili</name>
    <name type="common">Greater amberjack</name>
    <name type="synonym">Caranx dumerili</name>
    <dbReference type="NCBI Taxonomy" id="41447"/>
    <lineage>
        <taxon>Eukaryota</taxon>
        <taxon>Metazoa</taxon>
        <taxon>Chordata</taxon>
        <taxon>Craniata</taxon>
        <taxon>Vertebrata</taxon>
        <taxon>Euteleostomi</taxon>
        <taxon>Actinopterygii</taxon>
        <taxon>Neopterygii</taxon>
        <taxon>Teleostei</taxon>
        <taxon>Neoteleostei</taxon>
        <taxon>Acanthomorphata</taxon>
        <taxon>Carangaria</taxon>
        <taxon>Carangiformes</taxon>
        <taxon>Carangidae</taxon>
        <taxon>Seriola</taxon>
    </lineage>
</organism>
<feature type="domain" description="SH3" evidence="3">
    <location>
        <begin position="8"/>
        <end position="69"/>
    </location>
</feature>
<dbReference type="Ensembl" id="ENSSDUT00000019301.1">
    <property type="protein sequence ID" value="ENSSDUP00000018962.1"/>
    <property type="gene ID" value="ENSSDUG00000013748.1"/>
</dbReference>
<dbReference type="Proteomes" id="UP000261420">
    <property type="component" value="Unplaced"/>
</dbReference>
<dbReference type="InterPro" id="IPR026791">
    <property type="entry name" value="DOCK"/>
</dbReference>
<dbReference type="SMART" id="SM00326">
    <property type="entry name" value="SH3"/>
    <property type="match status" value="1"/>
</dbReference>
<dbReference type="InterPro" id="IPR036028">
    <property type="entry name" value="SH3-like_dom_sf"/>
</dbReference>
<dbReference type="GO" id="GO:0007264">
    <property type="term" value="P:small GTPase-mediated signal transduction"/>
    <property type="evidence" value="ECO:0007669"/>
    <property type="project" value="InterPro"/>
</dbReference>
<dbReference type="PANTHER" id="PTHR45653:SF6">
    <property type="entry name" value="DEDICATOR OF CYTOKINESIS PROTEIN 2"/>
    <property type="match status" value="1"/>
</dbReference>
<dbReference type="Pfam" id="PF16172">
    <property type="entry name" value="DOCK_N"/>
    <property type="match status" value="1"/>
</dbReference>
<dbReference type="Pfam" id="PF00018">
    <property type="entry name" value="SH3_1"/>
    <property type="match status" value="1"/>
</dbReference>
<dbReference type="SUPFAM" id="SSF50044">
    <property type="entry name" value="SH3-domain"/>
    <property type="match status" value="1"/>
</dbReference>
<evidence type="ECO:0000313" key="4">
    <source>
        <dbReference type="Ensembl" id="ENSSDUP00000018962.1"/>
    </source>
</evidence>
<evidence type="ECO:0000259" key="3">
    <source>
        <dbReference type="PROSITE" id="PS50002"/>
    </source>
</evidence>
<dbReference type="PROSITE" id="PS50002">
    <property type="entry name" value="SH3"/>
    <property type="match status" value="1"/>
</dbReference>
<dbReference type="GO" id="GO:0016477">
    <property type="term" value="P:cell migration"/>
    <property type="evidence" value="ECO:0007669"/>
    <property type="project" value="TreeGrafter"/>
</dbReference>
<evidence type="ECO:0000313" key="5">
    <source>
        <dbReference type="Proteomes" id="UP000261420"/>
    </source>
</evidence>
<dbReference type="Gene3D" id="2.30.30.40">
    <property type="entry name" value="SH3 Domains"/>
    <property type="match status" value="1"/>
</dbReference>
<reference evidence="4" key="1">
    <citation type="submission" date="2025-08" db="UniProtKB">
        <authorList>
            <consortium name="Ensembl"/>
        </authorList>
    </citation>
    <scope>IDENTIFICATION</scope>
</reference>
<protein>
    <submittedName>
        <fullName evidence="4">Dedicator of cytokinesis 2</fullName>
    </submittedName>
</protein>
<dbReference type="GO" id="GO:0031267">
    <property type="term" value="F:small GTPase binding"/>
    <property type="evidence" value="ECO:0007669"/>
    <property type="project" value="TreeGrafter"/>
</dbReference>
<keyword evidence="1 2" id="KW-0728">SH3 domain</keyword>
<name>A0A3B4UKS3_SERDU</name>
<dbReference type="CDD" id="cd11872">
    <property type="entry name" value="SH3_DOCK_AB"/>
    <property type="match status" value="1"/>
</dbReference>
<sequence length="161" mass="18520">MAPWTRTTTERYGVVKWNFVGKGEKHLSLEVGDTVCIQEVCDGWYRGHLARNKAQQGVFPASVVHLKEVIIEKQGLICLQKFYAFVKFLCVCTTTEMRRCGEAYGMLRVKQVQRLMWELMEWRSQLLSGTLPSDEFKELKQKVTSKIDYGNKYVSGPGCSR</sequence>
<dbReference type="GO" id="GO:0007520">
    <property type="term" value="P:myoblast fusion"/>
    <property type="evidence" value="ECO:0007669"/>
    <property type="project" value="TreeGrafter"/>
</dbReference>
<dbReference type="GO" id="GO:0005886">
    <property type="term" value="C:plasma membrane"/>
    <property type="evidence" value="ECO:0007669"/>
    <property type="project" value="TreeGrafter"/>
</dbReference>
<evidence type="ECO:0000256" key="1">
    <source>
        <dbReference type="ARBA" id="ARBA00022443"/>
    </source>
</evidence>
<dbReference type="InterPro" id="IPR001452">
    <property type="entry name" value="SH3_domain"/>
</dbReference>
<proteinExistence type="predicted"/>
<dbReference type="InterPro" id="IPR042455">
    <property type="entry name" value="DOCK_N_sub1"/>
</dbReference>
<dbReference type="GO" id="GO:0005085">
    <property type="term" value="F:guanyl-nucleotide exchange factor activity"/>
    <property type="evidence" value="ECO:0007669"/>
    <property type="project" value="InterPro"/>
</dbReference>
<keyword evidence="5" id="KW-1185">Reference proteome</keyword>
<dbReference type="AlphaFoldDB" id="A0A3B4UKS3"/>
<evidence type="ECO:0000256" key="2">
    <source>
        <dbReference type="PROSITE-ProRule" id="PRU00192"/>
    </source>
</evidence>
<dbReference type="GeneTree" id="ENSGT00940000154903"/>
<dbReference type="Gene3D" id="1.20.1270.350">
    <property type="entry name" value="Dedicator of cytokinesis N-terminal subdomain"/>
    <property type="match status" value="1"/>
</dbReference>
<dbReference type="InterPro" id="IPR032376">
    <property type="entry name" value="DOCK_N"/>
</dbReference>
<dbReference type="GO" id="GO:0005737">
    <property type="term" value="C:cytoplasm"/>
    <property type="evidence" value="ECO:0007669"/>
    <property type="project" value="TreeGrafter"/>
</dbReference>
<reference evidence="4" key="2">
    <citation type="submission" date="2025-09" db="UniProtKB">
        <authorList>
            <consortium name="Ensembl"/>
        </authorList>
    </citation>
    <scope>IDENTIFICATION</scope>
</reference>
<accession>A0A3B4UKS3</accession>